<sequence>MDIKSYKALRAVGQPLNDRILESLTKTDTRIAARAMGVLKGNKVVLPDEDDISRAYDFFIHDYRDPNGETLVERFDRSHPELTDQERVTLDCFLSSSSSLFRIAEVNPVSHTLELEDLLNPGHRVTWMDLGISQFRSLVGTLVYTRILTFPDVNISSGAPLLFNPDVEDTLLDVYPKKMAKMTVGDEQMKRAATFFKLYKLYGIKEMTYR</sequence>
<name>A0A839IYS1_9GAMM</name>
<dbReference type="Proteomes" id="UP000565262">
    <property type="component" value="Unassembled WGS sequence"/>
</dbReference>
<evidence type="ECO:0000313" key="1">
    <source>
        <dbReference type="EMBL" id="MBB1489589.1"/>
    </source>
</evidence>
<organism evidence="1 2">
    <name type="scientific">Oceanospirillum sediminis</name>
    <dbReference type="NCBI Taxonomy" id="2760088"/>
    <lineage>
        <taxon>Bacteria</taxon>
        <taxon>Pseudomonadati</taxon>
        <taxon>Pseudomonadota</taxon>
        <taxon>Gammaproteobacteria</taxon>
        <taxon>Oceanospirillales</taxon>
        <taxon>Oceanospirillaceae</taxon>
        <taxon>Oceanospirillum</taxon>
    </lineage>
</organism>
<keyword evidence="2" id="KW-1185">Reference proteome</keyword>
<dbReference type="RefSeq" id="WP_182812129.1">
    <property type="nucleotide sequence ID" value="NZ_JACJFM010000062.1"/>
</dbReference>
<protein>
    <submittedName>
        <fullName evidence="1">Uncharacterized protein</fullName>
    </submittedName>
</protein>
<evidence type="ECO:0000313" key="2">
    <source>
        <dbReference type="Proteomes" id="UP000565262"/>
    </source>
</evidence>
<dbReference type="InterPro" id="IPR058292">
    <property type="entry name" value="DUF7986"/>
</dbReference>
<proteinExistence type="predicted"/>
<accession>A0A839IYS1</accession>
<comment type="caution">
    <text evidence="1">The sequence shown here is derived from an EMBL/GenBank/DDBJ whole genome shotgun (WGS) entry which is preliminary data.</text>
</comment>
<gene>
    <name evidence="1" type="ORF">H4O21_23545</name>
</gene>
<reference evidence="1 2" key="1">
    <citation type="submission" date="2020-08" db="EMBL/GenBank/DDBJ databases">
        <title>Oceanospirillum sp. nov. isolated from marine sediment.</title>
        <authorList>
            <person name="Ji X."/>
        </authorList>
    </citation>
    <scope>NUCLEOTIDE SEQUENCE [LARGE SCALE GENOMIC DNA]</scope>
    <source>
        <strain evidence="1 2">D5</strain>
    </source>
</reference>
<dbReference type="AlphaFoldDB" id="A0A839IYS1"/>
<dbReference type="Pfam" id="PF25948">
    <property type="entry name" value="DUF7986"/>
    <property type="match status" value="1"/>
</dbReference>
<dbReference type="EMBL" id="JACJFM010000062">
    <property type="protein sequence ID" value="MBB1489589.1"/>
    <property type="molecule type" value="Genomic_DNA"/>
</dbReference>